<protein>
    <submittedName>
        <fullName evidence="4">Protease</fullName>
    </submittedName>
</protein>
<dbReference type="Proteomes" id="UP000147946">
    <property type="component" value="Genome"/>
</dbReference>
<feature type="compositionally biased region" description="Polar residues" evidence="2">
    <location>
        <begin position="262"/>
        <end position="272"/>
    </location>
</feature>
<dbReference type="GO" id="GO:0004190">
    <property type="term" value="F:aspartic-type endopeptidase activity"/>
    <property type="evidence" value="ECO:0007669"/>
    <property type="project" value="InterPro"/>
</dbReference>
<keyword evidence="4" id="KW-0645">Protease</keyword>
<evidence type="ECO:0000259" key="3">
    <source>
        <dbReference type="PROSITE" id="PS50175"/>
    </source>
</evidence>
<feature type="domain" description="Peptidase A2" evidence="3">
    <location>
        <begin position="97"/>
        <end position="175"/>
    </location>
</feature>
<feature type="region of interest" description="Disordered" evidence="2">
    <location>
        <begin position="253"/>
        <end position="272"/>
    </location>
</feature>
<proteinExistence type="predicted"/>
<evidence type="ECO:0000256" key="2">
    <source>
        <dbReference type="SAM" id="MobiDB-lite"/>
    </source>
</evidence>
<dbReference type="InterPro" id="IPR021109">
    <property type="entry name" value="Peptidase_aspartic_dom_sf"/>
</dbReference>
<dbReference type="GO" id="GO:0006508">
    <property type="term" value="P:proteolysis"/>
    <property type="evidence" value="ECO:0007669"/>
    <property type="project" value="UniProtKB-KW"/>
</dbReference>
<feature type="compositionally biased region" description="Basic residues" evidence="2">
    <location>
        <begin position="35"/>
        <end position="47"/>
    </location>
</feature>
<evidence type="ECO:0000256" key="1">
    <source>
        <dbReference type="ARBA" id="ARBA00022801"/>
    </source>
</evidence>
<dbReference type="InterPro" id="IPR018061">
    <property type="entry name" value="Retropepsins"/>
</dbReference>
<dbReference type="PROSITE" id="PS50175">
    <property type="entry name" value="ASP_PROT_RETROV"/>
    <property type="match status" value="1"/>
</dbReference>
<dbReference type="EMBL" id="KU214243">
    <property type="protein sequence ID" value="AOE47938.1"/>
    <property type="molecule type" value="Genomic_DNA"/>
</dbReference>
<reference evidence="4 5" key="1">
    <citation type="journal article" date="2016" name="Retrovirology">
        <title>Development of neurologic diseases in a patient with primate T lymphotropic virus type 1 (PTLV-1).</title>
        <authorList>
            <person name="Enose-Akahata Y."/>
            <person name="Caruso B."/>
            <person name="Haner B."/>
            <person name="Charlip E."/>
            <person name="Nair G."/>
            <person name="Massoud R."/>
            <person name="Billioux B.J."/>
            <person name="Ohayon J."/>
            <person name="Switzer W.M."/>
            <person name="Jacobson S."/>
        </authorList>
    </citation>
    <scope>NUCLEOTIDE SEQUENCE [LARGE SCALE GENOMIC DNA]</scope>
    <source>
        <strain evidence="4">NIH00261</strain>
    </source>
</reference>
<accession>A0A1B3B6V1</accession>
<keyword evidence="1" id="KW-0378">Hydrolase</keyword>
<dbReference type="SUPFAM" id="SSF50630">
    <property type="entry name" value="Acid proteases"/>
    <property type="match status" value="1"/>
</dbReference>
<dbReference type="PROSITE" id="PS00141">
    <property type="entry name" value="ASP_PROTEASE"/>
    <property type="match status" value="1"/>
</dbReference>
<dbReference type="InterPro" id="IPR001969">
    <property type="entry name" value="Aspartic_peptidase_AS"/>
</dbReference>
<dbReference type="Pfam" id="PF00077">
    <property type="entry name" value="RVP"/>
    <property type="match status" value="1"/>
</dbReference>
<evidence type="ECO:0000313" key="5">
    <source>
        <dbReference type="Proteomes" id="UP000147946"/>
    </source>
</evidence>
<dbReference type="Gene3D" id="2.40.70.10">
    <property type="entry name" value="Acid Proteases"/>
    <property type="match status" value="1"/>
</dbReference>
<dbReference type="InterPro" id="IPR001995">
    <property type="entry name" value="Peptidase_A2_cat"/>
</dbReference>
<feature type="region of interest" description="Disordered" evidence="2">
    <location>
        <begin position="1"/>
        <end position="58"/>
    </location>
</feature>
<evidence type="ECO:0000313" key="4">
    <source>
        <dbReference type="EMBL" id="AOE47938.1"/>
    </source>
</evidence>
<organism evidence="4 5">
    <name type="scientific">Human T-cell leukemia virus type I</name>
    <dbReference type="NCBI Taxonomy" id="11908"/>
    <lineage>
        <taxon>Viruses</taxon>
        <taxon>Riboviria</taxon>
        <taxon>Pararnavirae</taxon>
        <taxon>Artverviricota</taxon>
        <taxon>Revtraviricetes</taxon>
        <taxon>Ortervirales</taxon>
        <taxon>Retroviridae</taxon>
        <taxon>Orthoretrovirinae</taxon>
        <taxon>Deltaretrovirus</taxon>
        <taxon>Deltaretrovirus priTlym1</taxon>
        <taxon>Primate T-lymphotropic virus 1</taxon>
    </lineage>
</organism>
<sequence>MPPMSRPNSLEARLPPPKAHYPRTRARGRCPPIRSPRRHPTPKKLHRGGGLTSPPTLRQVLPNQDPASILPVIPLDPARRPVIKAQVDTQTSHPKTIEALLDTGADMTVLPIALFSSNTPLKDTSVLGAGGQTQDHFKLTSLPVLIRLPFRTTPIVLTSCLVDTKNNWAIIGRDALQQCQGVLYLPEAKGPPVILPIQAPAVLGLEHLPRPPEISQFPLNQNASRPCNTWSGKPWRQAISNPTPGQEITQYSQLKRPMEPGDSSTTCGPLTL</sequence>
<name>A0A1B3B6V1_9DELA</name>